<evidence type="ECO:0000313" key="3">
    <source>
        <dbReference type="Proteomes" id="UP000240883"/>
    </source>
</evidence>
<dbReference type="OrthoDB" id="5399183at2759"/>
<evidence type="ECO:0000256" key="1">
    <source>
        <dbReference type="SAM" id="MobiDB-lite"/>
    </source>
</evidence>
<proteinExistence type="predicted"/>
<feature type="region of interest" description="Disordered" evidence="1">
    <location>
        <begin position="618"/>
        <end position="672"/>
    </location>
</feature>
<dbReference type="PANTHER" id="PTHR35711:SF1">
    <property type="entry name" value="ECTODERMAL, ISOFORM F"/>
    <property type="match status" value="1"/>
</dbReference>
<feature type="compositionally biased region" description="Acidic residues" evidence="1">
    <location>
        <begin position="624"/>
        <end position="641"/>
    </location>
</feature>
<feature type="compositionally biased region" description="Acidic residues" evidence="1">
    <location>
        <begin position="65"/>
        <end position="86"/>
    </location>
</feature>
<feature type="compositionally biased region" description="Basic and acidic residues" evidence="1">
    <location>
        <begin position="305"/>
        <end position="314"/>
    </location>
</feature>
<feature type="compositionally biased region" description="Polar residues" evidence="1">
    <location>
        <begin position="42"/>
        <end position="51"/>
    </location>
</feature>
<gene>
    <name evidence="2" type="ORF">BS50DRAFT_600410</name>
</gene>
<reference evidence="2 3" key="1">
    <citation type="journal article" date="2018" name="Front. Microbiol.">
        <title>Genome-Wide Analysis of Corynespora cassiicola Leaf Fall Disease Putative Effectors.</title>
        <authorList>
            <person name="Lopez D."/>
            <person name="Ribeiro S."/>
            <person name="Label P."/>
            <person name="Fumanal B."/>
            <person name="Venisse J.S."/>
            <person name="Kohler A."/>
            <person name="de Oliveira R.R."/>
            <person name="Labutti K."/>
            <person name="Lipzen A."/>
            <person name="Lail K."/>
            <person name="Bauer D."/>
            <person name="Ohm R.A."/>
            <person name="Barry K.W."/>
            <person name="Spatafora J."/>
            <person name="Grigoriev I.V."/>
            <person name="Martin F.M."/>
            <person name="Pujade-Renaud V."/>
        </authorList>
    </citation>
    <scope>NUCLEOTIDE SEQUENCE [LARGE SCALE GENOMIC DNA]</scope>
    <source>
        <strain evidence="2 3">Philippines</strain>
    </source>
</reference>
<name>A0A2T2NN04_CORCC</name>
<dbReference type="Proteomes" id="UP000240883">
    <property type="component" value="Unassembled WGS sequence"/>
</dbReference>
<feature type="compositionally biased region" description="Low complexity" evidence="1">
    <location>
        <begin position="327"/>
        <end position="339"/>
    </location>
</feature>
<sequence>MANLTQSRPAMADLGGKHFHDHRLVHDAPASIRNNEQRASTDDAATQSTKHTGARGGSSAANEETANEDDEEDSSAGQDEDEEDPEVLAPSRGFGKGKGLGKRPVIRVEPAGGDESQDEDEIASRETGYKTSKHPVNQLLLGNKKRTYSNVSNNSVLFGDIDADQPSFPRRKMARTLSNIGNKPLLTYKEDANKNLTGFENAIESDDEDYSGVNLISDDESDLEQMEKEEESFIIEEERHNKPATARIQEHNDARRLSLGSHASDDMFDLTAPLDDGFLSEMSMHDIGFGQFFEPDPLPSSPDPSIKRKYSDSSTKRVRFDDEVQVSDDSSSSSSELDSSLFPDLFLEQDKLPPSLYQLLEVDRSEDEGDMRSPMSDASFWDFGHDEPGSFKSNAEDDLDDESSDPGSSGYETDMGDTTDDDSDLESDAPLQTPMKQSVLRRPSSAPGSRASTPKPFQRTSRPAASGRPIIPPTRGIFIHEDASKAIAVTNRTTKTLTFYRPRVPTMNTWIPIGTTSSTSSTANNSPRAGLQQQFNASDSEVSNEVFNNPFTTDIMLTGIFGAAPMNDFSMFGGESVGPPEAFYPFVAIGENGIMEDDDDDYDDDDYEDDLNITDFMDFGSDADATDLEGEGEGEGEDETDVPATPATSMAALNGSTPAQPTPGMDSPSNRRRNASDAMLEHFDRGVVTAFRNNQTRYRDIACLPSDPTIRASVSRPVRSGRSAETLMTPLRKRSMNKKASKSAFRPSSPVNNASSPLAGVTKAAGRLQSSVMNGRRGPRMGTFT</sequence>
<feature type="compositionally biased region" description="Low complexity" evidence="1">
    <location>
        <begin position="441"/>
        <end position="452"/>
    </location>
</feature>
<feature type="compositionally biased region" description="Basic and acidic residues" evidence="1">
    <location>
        <begin position="15"/>
        <end position="26"/>
    </location>
</feature>
<dbReference type="STRING" id="1448308.A0A2T2NN04"/>
<organism evidence="2 3">
    <name type="scientific">Corynespora cassiicola Philippines</name>
    <dbReference type="NCBI Taxonomy" id="1448308"/>
    <lineage>
        <taxon>Eukaryota</taxon>
        <taxon>Fungi</taxon>
        <taxon>Dikarya</taxon>
        <taxon>Ascomycota</taxon>
        <taxon>Pezizomycotina</taxon>
        <taxon>Dothideomycetes</taxon>
        <taxon>Pleosporomycetidae</taxon>
        <taxon>Pleosporales</taxon>
        <taxon>Corynesporascaceae</taxon>
        <taxon>Corynespora</taxon>
    </lineage>
</organism>
<keyword evidence="3" id="KW-1185">Reference proteome</keyword>
<protein>
    <submittedName>
        <fullName evidence="2">Uncharacterized protein</fullName>
    </submittedName>
</protein>
<feature type="region of interest" description="Disordered" evidence="1">
    <location>
        <begin position="290"/>
        <end position="314"/>
    </location>
</feature>
<feature type="region of interest" description="Disordered" evidence="1">
    <location>
        <begin position="1"/>
        <end position="134"/>
    </location>
</feature>
<dbReference type="AlphaFoldDB" id="A0A2T2NN04"/>
<dbReference type="PANTHER" id="PTHR35711">
    <property type="entry name" value="EXPRESSED PROTEIN"/>
    <property type="match status" value="1"/>
</dbReference>
<feature type="region of interest" description="Disordered" evidence="1">
    <location>
        <begin position="735"/>
        <end position="785"/>
    </location>
</feature>
<dbReference type="EMBL" id="KZ678135">
    <property type="protein sequence ID" value="PSN66749.1"/>
    <property type="molecule type" value="Genomic_DNA"/>
</dbReference>
<feature type="region of interest" description="Disordered" evidence="1">
    <location>
        <begin position="364"/>
        <end position="474"/>
    </location>
</feature>
<accession>A0A2T2NN04</accession>
<evidence type="ECO:0000313" key="2">
    <source>
        <dbReference type="EMBL" id="PSN66749.1"/>
    </source>
</evidence>
<feature type="compositionally biased region" description="Acidic residues" evidence="1">
    <location>
        <begin position="414"/>
        <end position="427"/>
    </location>
</feature>
<feature type="region of interest" description="Disordered" evidence="1">
    <location>
        <begin position="320"/>
        <end position="339"/>
    </location>
</feature>